<dbReference type="EMBL" id="CM008054">
    <property type="protein sequence ID" value="PVH32971.1"/>
    <property type="molecule type" value="Genomic_DNA"/>
</dbReference>
<protein>
    <submittedName>
        <fullName evidence="1">Uncharacterized protein</fullName>
    </submittedName>
</protein>
<name>A0A2T8I5M2_9POAL</name>
<reference evidence="1" key="1">
    <citation type="submission" date="2018-04" db="EMBL/GenBank/DDBJ databases">
        <title>WGS assembly of Panicum hallii.</title>
        <authorList>
            <person name="Lovell J."/>
            <person name="Jenkins J."/>
            <person name="Lowry D."/>
            <person name="Mamidi S."/>
            <person name="Sreedasyam A."/>
            <person name="Weng X."/>
            <person name="Barry K."/>
            <person name="Bonette J."/>
            <person name="Campitelli B."/>
            <person name="Daum C."/>
            <person name="Gordon S."/>
            <person name="Gould B."/>
            <person name="Lipzen A."/>
            <person name="Macqueen A."/>
            <person name="Palacio-Mejia J."/>
            <person name="Plott C."/>
            <person name="Shakirov E."/>
            <person name="Shu S."/>
            <person name="Yoshinaga Y."/>
            <person name="Zane M."/>
            <person name="Rokhsar D."/>
            <person name="Grimwood J."/>
            <person name="Schmutz J."/>
            <person name="Juenger T."/>
        </authorList>
    </citation>
    <scope>NUCLEOTIDE SEQUENCE [LARGE SCALE GENOMIC DNA]</scope>
    <source>
        <strain evidence="1">FIL2</strain>
    </source>
</reference>
<organism evidence="1">
    <name type="scientific">Panicum hallii</name>
    <dbReference type="NCBI Taxonomy" id="206008"/>
    <lineage>
        <taxon>Eukaryota</taxon>
        <taxon>Viridiplantae</taxon>
        <taxon>Streptophyta</taxon>
        <taxon>Embryophyta</taxon>
        <taxon>Tracheophyta</taxon>
        <taxon>Spermatophyta</taxon>
        <taxon>Magnoliopsida</taxon>
        <taxon>Liliopsida</taxon>
        <taxon>Poales</taxon>
        <taxon>Poaceae</taxon>
        <taxon>PACMAD clade</taxon>
        <taxon>Panicoideae</taxon>
        <taxon>Panicodae</taxon>
        <taxon>Paniceae</taxon>
        <taxon>Panicinae</taxon>
        <taxon>Panicum</taxon>
        <taxon>Panicum sect. Panicum</taxon>
    </lineage>
</organism>
<evidence type="ECO:0000313" key="1">
    <source>
        <dbReference type="EMBL" id="PVH32971.1"/>
    </source>
</evidence>
<gene>
    <name evidence="1" type="ORF">PAHAL_9G537700</name>
</gene>
<dbReference type="Proteomes" id="UP000243499">
    <property type="component" value="Chromosome 9"/>
</dbReference>
<proteinExistence type="predicted"/>
<accession>A0A2T8I5M2</accession>
<sequence>MTWIRSDHQFAGRELARLTACSLAFLAVAATIQGFRSKAQSFGRFDLIGFAAVFCSTENVDKPCADCSRQDRAGDGTLALHGATRRDGASWLDPGGVFLAGPELTARTGENWRRT</sequence>
<dbReference type="Gramene" id="PVH32971">
    <property type="protein sequence ID" value="PVH32971"/>
    <property type="gene ID" value="PAHAL_9G537700"/>
</dbReference>
<dbReference type="AlphaFoldDB" id="A0A2T8I5M2"/>